<dbReference type="InterPro" id="IPR020843">
    <property type="entry name" value="ER"/>
</dbReference>
<dbReference type="Proteomes" id="UP000324015">
    <property type="component" value="Chromosome"/>
</dbReference>
<dbReference type="Pfam" id="PF08240">
    <property type="entry name" value="ADH_N"/>
    <property type="match status" value="1"/>
</dbReference>
<evidence type="ECO:0000313" key="2">
    <source>
        <dbReference type="EMBL" id="QES43164.1"/>
    </source>
</evidence>
<dbReference type="Gene3D" id="3.90.180.10">
    <property type="entry name" value="Medium-chain alcohol dehydrogenases, catalytic domain"/>
    <property type="match status" value="1"/>
</dbReference>
<accession>A0A5P2CJY8</accession>
<dbReference type="Gene3D" id="3.40.50.720">
    <property type="entry name" value="NAD(P)-binding Rossmann-like Domain"/>
    <property type="match status" value="1"/>
</dbReference>
<dbReference type="InterPro" id="IPR036291">
    <property type="entry name" value="NAD(P)-bd_dom_sf"/>
</dbReference>
<gene>
    <name evidence="2" type="ORF">DEJ49_21190</name>
</gene>
<dbReference type="AlphaFoldDB" id="A0A5P2CJY8"/>
<dbReference type="EMBL" id="CP029191">
    <property type="protein sequence ID" value="QES43164.1"/>
    <property type="molecule type" value="Genomic_DNA"/>
</dbReference>
<evidence type="ECO:0000313" key="3">
    <source>
        <dbReference type="Proteomes" id="UP000324015"/>
    </source>
</evidence>
<organism evidence="2 3">
    <name type="scientific">Streptomyces venezuelae</name>
    <dbReference type="NCBI Taxonomy" id="54571"/>
    <lineage>
        <taxon>Bacteria</taxon>
        <taxon>Bacillati</taxon>
        <taxon>Actinomycetota</taxon>
        <taxon>Actinomycetes</taxon>
        <taxon>Kitasatosporales</taxon>
        <taxon>Streptomycetaceae</taxon>
        <taxon>Streptomyces</taxon>
    </lineage>
</organism>
<dbReference type="InterPro" id="IPR011032">
    <property type="entry name" value="GroES-like_sf"/>
</dbReference>
<name>A0A5P2CJY8_STRVZ</name>
<sequence length="303" mass="30987">MRASTLPRYGGPELLTVAELPRPTPGPGQILVRVAASAVNPVDLEVRSGSHARNVGHGFPMVLGWDLSGVVEECGPGVDRFAAGDRVVAMSAQMATGVGTHAQYVALDADLAAGAPRTAELRDAAALPLAGLTAHQALEALAPQDGGTLLVTGATGAVGGFAVQLAVARGLKVLAYGRPGDADRLHALGAHEAYSDERPVPPGAADSLLETAGLPGSVAGVRDGGRAVSIVPTAPPVAERGIDVRMSFVEQDGRRLEELSALVDEGVLTLRVAETFPLAEVGEAHRRLAAGGSRGKLLISPWE</sequence>
<dbReference type="InterPro" id="IPR013154">
    <property type="entry name" value="ADH-like_N"/>
</dbReference>
<protein>
    <submittedName>
        <fullName evidence="2">NADP-dependent oxidoreductase</fullName>
    </submittedName>
</protein>
<dbReference type="SMART" id="SM00829">
    <property type="entry name" value="PKS_ER"/>
    <property type="match status" value="1"/>
</dbReference>
<dbReference type="GO" id="GO:0016491">
    <property type="term" value="F:oxidoreductase activity"/>
    <property type="evidence" value="ECO:0007669"/>
    <property type="project" value="InterPro"/>
</dbReference>
<dbReference type="Pfam" id="PF13602">
    <property type="entry name" value="ADH_zinc_N_2"/>
    <property type="match status" value="1"/>
</dbReference>
<dbReference type="CDD" id="cd05289">
    <property type="entry name" value="MDR_like_2"/>
    <property type="match status" value="1"/>
</dbReference>
<feature type="domain" description="Enoyl reductase (ER)" evidence="1">
    <location>
        <begin position="10"/>
        <end position="299"/>
    </location>
</feature>
<dbReference type="SUPFAM" id="SSF51735">
    <property type="entry name" value="NAD(P)-binding Rossmann-fold domains"/>
    <property type="match status" value="1"/>
</dbReference>
<dbReference type="RefSeq" id="WP_150185595.1">
    <property type="nucleotide sequence ID" value="NZ_CP029191.1"/>
</dbReference>
<dbReference type="SUPFAM" id="SSF50129">
    <property type="entry name" value="GroES-like"/>
    <property type="match status" value="1"/>
</dbReference>
<evidence type="ECO:0000259" key="1">
    <source>
        <dbReference type="SMART" id="SM00829"/>
    </source>
</evidence>
<dbReference type="PANTHER" id="PTHR11695">
    <property type="entry name" value="ALCOHOL DEHYDROGENASE RELATED"/>
    <property type="match status" value="1"/>
</dbReference>
<dbReference type="PANTHER" id="PTHR11695:SF294">
    <property type="entry name" value="RETICULON-4-INTERACTING PROTEIN 1, MITOCHONDRIAL"/>
    <property type="match status" value="1"/>
</dbReference>
<proteinExistence type="predicted"/>
<reference evidence="2 3" key="1">
    <citation type="submission" date="2018-05" db="EMBL/GenBank/DDBJ databases">
        <title>Streptomyces venezuelae.</title>
        <authorList>
            <person name="Kim W."/>
            <person name="Lee N."/>
            <person name="Cho B.-K."/>
        </authorList>
    </citation>
    <scope>NUCLEOTIDE SEQUENCE [LARGE SCALE GENOMIC DNA]</scope>
    <source>
        <strain evidence="2 3">ATCC 14585</strain>
    </source>
</reference>
<dbReference type="InterPro" id="IPR050700">
    <property type="entry name" value="YIM1/Zinc_Alcohol_DH_Fams"/>
</dbReference>